<dbReference type="OrthoDB" id="2012278at2759"/>
<keyword evidence="1" id="KW-0732">Signal</keyword>
<dbReference type="STRING" id="685588.A0A067T6C1"/>
<feature type="signal peptide" evidence="1">
    <location>
        <begin position="1"/>
        <end position="22"/>
    </location>
</feature>
<feature type="chain" id="PRO_5001646583" description="Endo-beta-1,6-galactanase-like domain-containing protein" evidence="1">
    <location>
        <begin position="23"/>
        <end position="481"/>
    </location>
</feature>
<dbReference type="PANTHER" id="PTHR42767">
    <property type="entry name" value="ENDO-BETA-1,6-GALACTANASE"/>
    <property type="match status" value="1"/>
</dbReference>
<name>A0A067T6C1_GALM3</name>
<dbReference type="Pfam" id="PF14587">
    <property type="entry name" value="Glyco_hydr_30_2"/>
    <property type="match status" value="1"/>
</dbReference>
<accession>A0A067T6C1</accession>
<dbReference type="HOGENOM" id="CLU_025930_0_0_1"/>
<reference evidence="4" key="1">
    <citation type="journal article" date="2014" name="Proc. Natl. Acad. Sci. U.S.A.">
        <title>Extensive sampling of basidiomycete genomes demonstrates inadequacy of the white-rot/brown-rot paradigm for wood decay fungi.</title>
        <authorList>
            <person name="Riley R."/>
            <person name="Salamov A.A."/>
            <person name="Brown D.W."/>
            <person name="Nagy L.G."/>
            <person name="Floudas D."/>
            <person name="Held B.W."/>
            <person name="Levasseur A."/>
            <person name="Lombard V."/>
            <person name="Morin E."/>
            <person name="Otillar R."/>
            <person name="Lindquist E.A."/>
            <person name="Sun H."/>
            <person name="LaButti K.M."/>
            <person name="Schmutz J."/>
            <person name="Jabbour D."/>
            <person name="Luo H."/>
            <person name="Baker S.E."/>
            <person name="Pisabarro A.G."/>
            <person name="Walton J.D."/>
            <person name="Blanchette R.A."/>
            <person name="Henrissat B."/>
            <person name="Martin F."/>
            <person name="Cullen D."/>
            <person name="Hibbett D.S."/>
            <person name="Grigoriev I.V."/>
        </authorList>
    </citation>
    <scope>NUCLEOTIDE SEQUENCE [LARGE SCALE GENOMIC DNA]</scope>
    <source>
        <strain evidence="4">CBS 339.88</strain>
    </source>
</reference>
<dbReference type="Gene3D" id="2.60.40.1180">
    <property type="entry name" value="Golgi alpha-mannosidase II"/>
    <property type="match status" value="1"/>
</dbReference>
<evidence type="ECO:0000256" key="1">
    <source>
        <dbReference type="SAM" id="SignalP"/>
    </source>
</evidence>
<gene>
    <name evidence="3" type="ORF">GALMADRAFT_266489</name>
</gene>
<dbReference type="EMBL" id="KL142375">
    <property type="protein sequence ID" value="KDR77897.1"/>
    <property type="molecule type" value="Genomic_DNA"/>
</dbReference>
<evidence type="ECO:0000313" key="3">
    <source>
        <dbReference type="EMBL" id="KDR77897.1"/>
    </source>
</evidence>
<dbReference type="InterPro" id="IPR017853">
    <property type="entry name" value="GH"/>
</dbReference>
<keyword evidence="4" id="KW-1185">Reference proteome</keyword>
<sequence>MIYDTARLALLGLALIGHPAAADSTATIDPTANRGSWEGWGVSLAWWGKVFGTRDDLADVFFTKNTPSYNGNAVPGLGLNIVRYNAGASSSHVVNGIAMAANNILPSRRIDGYWIDWTSSSPSSSSWNWTVDANQRSIMSKAKARGVNRFELFSNSPMWWMCNNHNPSGASGGVENIQSTNINNHAVYLATIAKYAHDNWGITFGSVEAFNEPSSGWWTDTNNQEGSHFSIPTQVQVIKDLRTQLNNLGLSSTIIAASDENSYDLAVSTWNSFDSTTRSTVGRINVHGYQQTGGRRDLLYTAATQAGRKIWNSEYGDGDATGMQLAQDLLLDFSWLHPTAWTYWQAVDTPGWGLIEGNLEGNTLAGVAKKYYVLAQFTRHIREGMRILDSGSDTVVAAYDATNKKLIIVAANFGAAQYINFDLSKFSKPSTSGAAVARWSTHMNSAEQYAAYSDTTMSGTKFWSYFDTNTVQTFEVSNVSL</sequence>
<organism evidence="3 4">
    <name type="scientific">Galerina marginata (strain CBS 339.88)</name>
    <dbReference type="NCBI Taxonomy" id="685588"/>
    <lineage>
        <taxon>Eukaryota</taxon>
        <taxon>Fungi</taxon>
        <taxon>Dikarya</taxon>
        <taxon>Basidiomycota</taxon>
        <taxon>Agaricomycotina</taxon>
        <taxon>Agaricomycetes</taxon>
        <taxon>Agaricomycetidae</taxon>
        <taxon>Agaricales</taxon>
        <taxon>Agaricineae</taxon>
        <taxon>Strophariaceae</taxon>
        <taxon>Galerina</taxon>
    </lineage>
</organism>
<dbReference type="PANTHER" id="PTHR42767:SF1">
    <property type="entry name" value="ENDO-BETA-1,6-GALACTANASE-LIKE DOMAIN-CONTAINING PROTEIN"/>
    <property type="match status" value="1"/>
</dbReference>
<evidence type="ECO:0000259" key="2">
    <source>
        <dbReference type="Pfam" id="PF14587"/>
    </source>
</evidence>
<proteinExistence type="predicted"/>
<dbReference type="AlphaFoldDB" id="A0A067T6C1"/>
<protein>
    <recommendedName>
        <fullName evidence="2">Endo-beta-1,6-galactanase-like domain-containing protein</fullName>
    </recommendedName>
</protein>
<dbReference type="Gene3D" id="3.20.20.80">
    <property type="entry name" value="Glycosidases"/>
    <property type="match status" value="1"/>
</dbReference>
<dbReference type="Proteomes" id="UP000027222">
    <property type="component" value="Unassembled WGS sequence"/>
</dbReference>
<feature type="domain" description="Endo-beta-1,6-galactanase-like" evidence="2">
    <location>
        <begin position="26"/>
        <end position="264"/>
    </location>
</feature>
<dbReference type="SUPFAM" id="SSF51445">
    <property type="entry name" value="(Trans)glycosidases"/>
    <property type="match status" value="1"/>
</dbReference>
<dbReference type="InterPro" id="IPR039514">
    <property type="entry name" value="6GAL-like"/>
</dbReference>
<evidence type="ECO:0000313" key="4">
    <source>
        <dbReference type="Proteomes" id="UP000027222"/>
    </source>
</evidence>
<dbReference type="InterPro" id="IPR013780">
    <property type="entry name" value="Glyco_hydro_b"/>
</dbReference>
<dbReference type="InterPro" id="IPR039743">
    <property type="entry name" value="6GAL/EXGAL"/>
</dbReference>
<dbReference type="GO" id="GO:0004553">
    <property type="term" value="F:hydrolase activity, hydrolyzing O-glycosyl compounds"/>
    <property type="evidence" value="ECO:0007669"/>
    <property type="project" value="InterPro"/>
</dbReference>